<keyword evidence="10" id="KW-1185">Reference proteome</keyword>
<keyword evidence="1" id="KW-0808">Transferase</keyword>
<name>A0A840F8Z1_9ACTN</name>
<comment type="catalytic activity">
    <reaction evidence="6">
        <text>L-threonyl-[protein] + ATP = 3-O-(5'-adenylyl)-L-threonyl-[protein] + diphosphate</text>
        <dbReference type="Rhea" id="RHEA:54292"/>
        <dbReference type="Rhea" id="RHEA-COMP:11060"/>
        <dbReference type="Rhea" id="RHEA-COMP:13847"/>
        <dbReference type="ChEBI" id="CHEBI:30013"/>
        <dbReference type="ChEBI" id="CHEBI:30616"/>
        <dbReference type="ChEBI" id="CHEBI:33019"/>
        <dbReference type="ChEBI" id="CHEBI:138113"/>
        <dbReference type="EC" id="2.7.7.108"/>
    </reaction>
</comment>
<comment type="catalytic activity">
    <reaction evidence="7">
        <text>L-tyrosyl-[protein] + ATP = O-(5'-adenylyl)-L-tyrosyl-[protein] + diphosphate</text>
        <dbReference type="Rhea" id="RHEA:54288"/>
        <dbReference type="Rhea" id="RHEA-COMP:10136"/>
        <dbReference type="Rhea" id="RHEA-COMP:13846"/>
        <dbReference type="ChEBI" id="CHEBI:30616"/>
        <dbReference type="ChEBI" id="CHEBI:33019"/>
        <dbReference type="ChEBI" id="CHEBI:46858"/>
        <dbReference type="ChEBI" id="CHEBI:83624"/>
        <dbReference type="EC" id="2.7.7.108"/>
    </reaction>
</comment>
<dbReference type="InterPro" id="IPR003812">
    <property type="entry name" value="Fido"/>
</dbReference>
<evidence type="ECO:0000313" key="10">
    <source>
        <dbReference type="Proteomes" id="UP000551501"/>
    </source>
</evidence>
<accession>A0A840F8Z1</accession>
<dbReference type="PANTHER" id="PTHR39560">
    <property type="entry name" value="PROTEIN ADENYLYLTRANSFERASE FIC-RELATED"/>
    <property type="match status" value="1"/>
</dbReference>
<dbReference type="Gene3D" id="1.10.3290.10">
    <property type="entry name" value="Fido-like domain"/>
    <property type="match status" value="1"/>
</dbReference>
<evidence type="ECO:0000256" key="1">
    <source>
        <dbReference type="ARBA" id="ARBA00022679"/>
    </source>
</evidence>
<protein>
    <recommendedName>
        <fullName evidence="5">protein adenylyltransferase</fullName>
        <ecNumber evidence="5">2.7.7.108</ecNumber>
    </recommendedName>
</protein>
<keyword evidence="4" id="KW-0067">ATP-binding</keyword>
<dbReference type="SUPFAM" id="SSF140931">
    <property type="entry name" value="Fic-like"/>
    <property type="match status" value="1"/>
</dbReference>
<dbReference type="AlphaFoldDB" id="A0A840F8Z1"/>
<dbReference type="Proteomes" id="UP000551501">
    <property type="component" value="Unassembled WGS sequence"/>
</dbReference>
<reference evidence="9 10" key="1">
    <citation type="submission" date="2020-08" db="EMBL/GenBank/DDBJ databases">
        <title>Sequencing the genomes of 1000 actinobacteria strains.</title>
        <authorList>
            <person name="Klenk H.-P."/>
        </authorList>
    </citation>
    <scope>NUCLEOTIDE SEQUENCE [LARGE SCALE GENOMIC DNA]</scope>
    <source>
        <strain evidence="9 10">DSM 45298</strain>
    </source>
</reference>
<organism evidence="9 10">
    <name type="scientific">Gordonia humi</name>
    <dbReference type="NCBI Taxonomy" id="686429"/>
    <lineage>
        <taxon>Bacteria</taxon>
        <taxon>Bacillati</taxon>
        <taxon>Actinomycetota</taxon>
        <taxon>Actinomycetes</taxon>
        <taxon>Mycobacteriales</taxon>
        <taxon>Gordoniaceae</taxon>
        <taxon>Gordonia</taxon>
    </lineage>
</organism>
<evidence type="ECO:0000313" key="9">
    <source>
        <dbReference type="EMBL" id="MBB4138069.1"/>
    </source>
</evidence>
<dbReference type="GO" id="GO:0070733">
    <property type="term" value="F:AMPylase activity"/>
    <property type="evidence" value="ECO:0007669"/>
    <property type="project" value="UniProtKB-EC"/>
</dbReference>
<evidence type="ECO:0000256" key="5">
    <source>
        <dbReference type="ARBA" id="ARBA00034531"/>
    </source>
</evidence>
<dbReference type="PANTHER" id="PTHR39560:SF1">
    <property type="entry name" value="PROTEIN ADENYLYLTRANSFERASE FIC-RELATED"/>
    <property type="match status" value="1"/>
</dbReference>
<evidence type="ECO:0000259" key="8">
    <source>
        <dbReference type="PROSITE" id="PS51459"/>
    </source>
</evidence>
<evidence type="ECO:0000256" key="2">
    <source>
        <dbReference type="ARBA" id="ARBA00022695"/>
    </source>
</evidence>
<dbReference type="GO" id="GO:0005524">
    <property type="term" value="F:ATP binding"/>
    <property type="evidence" value="ECO:0007669"/>
    <property type="project" value="UniProtKB-KW"/>
</dbReference>
<dbReference type="PROSITE" id="PS51459">
    <property type="entry name" value="FIDO"/>
    <property type="match status" value="1"/>
</dbReference>
<gene>
    <name evidence="9" type="ORF">BKA16_004694</name>
</gene>
<comment type="caution">
    <text evidence="9">The sequence shown here is derived from an EMBL/GenBank/DDBJ whole genome shotgun (WGS) entry which is preliminary data.</text>
</comment>
<dbReference type="GO" id="GO:0051302">
    <property type="term" value="P:regulation of cell division"/>
    <property type="evidence" value="ECO:0007669"/>
    <property type="project" value="TreeGrafter"/>
</dbReference>
<evidence type="ECO:0000256" key="4">
    <source>
        <dbReference type="ARBA" id="ARBA00022840"/>
    </source>
</evidence>
<evidence type="ECO:0000256" key="6">
    <source>
        <dbReference type="ARBA" id="ARBA00047939"/>
    </source>
</evidence>
<proteinExistence type="predicted"/>
<dbReference type="EC" id="2.7.7.108" evidence="5"/>
<dbReference type="InterPro" id="IPR036597">
    <property type="entry name" value="Fido-like_dom_sf"/>
</dbReference>
<keyword evidence="3" id="KW-0547">Nucleotide-binding</keyword>
<keyword evidence="2" id="KW-0548">Nucleotidyltransferase</keyword>
<dbReference type="Pfam" id="PF02661">
    <property type="entry name" value="Fic"/>
    <property type="match status" value="1"/>
</dbReference>
<dbReference type="RefSeq" id="WP_183373317.1">
    <property type="nucleotide sequence ID" value="NZ_BAABHL010000166.1"/>
</dbReference>
<sequence length="258" mass="29204">MINLDLPHHFGPDPDPAKVEAFERRMTAIRLAQIERDPWQHGHTFDLGHLQNLHHQILQDCYPWSGTLRTDVRTEAMGIEHCPPEHVADYAAAVTDHMAATPPPVHDGHAALDLAAEHWANLTYLHAFADGNSRTQRAFIQLYLRSGDWDLDWSQLDPELIHAARHIAVTDDPHNEQLRDHVWLSAALEPGLVPYGHGSALNYPAYPVDGNRPVAIFITMLEAKEHGIDPHTYFRDDHTEKINETAATLARLQQLEQQ</sequence>
<dbReference type="EMBL" id="JACIFP010000002">
    <property type="protein sequence ID" value="MBB4138069.1"/>
    <property type="molecule type" value="Genomic_DNA"/>
</dbReference>
<evidence type="ECO:0000256" key="7">
    <source>
        <dbReference type="ARBA" id="ARBA00048696"/>
    </source>
</evidence>
<feature type="domain" description="Fido" evidence="8">
    <location>
        <begin position="45"/>
        <end position="184"/>
    </location>
</feature>
<evidence type="ECO:0000256" key="3">
    <source>
        <dbReference type="ARBA" id="ARBA00022741"/>
    </source>
</evidence>